<evidence type="ECO:0000259" key="3">
    <source>
        <dbReference type="Pfam" id="PF10017"/>
    </source>
</evidence>
<organism evidence="4 5">
    <name type="scientific">Gallionella capsiferriformans (strain ES-2)</name>
    <name type="common">Gallionella ferruginea capsiferriformans (strain ES-2)</name>
    <dbReference type="NCBI Taxonomy" id="395494"/>
    <lineage>
        <taxon>Bacteria</taxon>
        <taxon>Pseudomonadati</taxon>
        <taxon>Pseudomonadota</taxon>
        <taxon>Betaproteobacteria</taxon>
        <taxon>Nitrosomonadales</taxon>
        <taxon>Gallionellaceae</taxon>
        <taxon>Gallionella</taxon>
    </lineage>
</organism>
<dbReference type="InterPro" id="IPR051128">
    <property type="entry name" value="EgtD_Methyltrsf_superfamily"/>
</dbReference>
<dbReference type="Pfam" id="PF10017">
    <property type="entry name" value="Methyltransf_33"/>
    <property type="match status" value="1"/>
</dbReference>
<dbReference type="Gene3D" id="3.40.50.150">
    <property type="entry name" value="Vaccinia Virus protein VP39"/>
    <property type="match status" value="1"/>
</dbReference>
<protein>
    <submittedName>
        <fullName evidence="4">Methyltransferase</fullName>
    </submittedName>
</protein>
<dbReference type="GO" id="GO:0008168">
    <property type="term" value="F:methyltransferase activity"/>
    <property type="evidence" value="ECO:0007669"/>
    <property type="project" value="UniProtKB-KW"/>
</dbReference>
<dbReference type="SUPFAM" id="SSF53335">
    <property type="entry name" value="S-adenosyl-L-methionine-dependent methyltransferases"/>
    <property type="match status" value="1"/>
</dbReference>
<accession>D9SHE6</accession>
<dbReference type="STRING" id="395494.Galf_1937"/>
<name>D9SHE6_GALCS</name>
<dbReference type="Proteomes" id="UP000001235">
    <property type="component" value="Chromosome"/>
</dbReference>
<dbReference type="HOGENOM" id="CLU_049766_1_1_4"/>
<evidence type="ECO:0000313" key="4">
    <source>
        <dbReference type="EMBL" id="ADL55943.1"/>
    </source>
</evidence>
<evidence type="ECO:0000256" key="1">
    <source>
        <dbReference type="ARBA" id="ARBA00022603"/>
    </source>
</evidence>
<dbReference type="InterPro" id="IPR017804">
    <property type="entry name" value="MeTrfase_EgtD-like"/>
</dbReference>
<dbReference type="OrthoDB" id="5289726at2"/>
<sequence>MRSESPTPSPDQEKKDFLCSVREGLRSRPKTIPPKYFYDAHGSHLFDLICTTPEYYPTRTETAILEHHSEEMAEMIGTSSTLIELGSGSAIKTPLILRHLSHDAVYVPIDICEPHLRNSTQRLQTRFPALKMQPLCADYHRLPAHAIKHHVGRRKVVFFPGSTIGNCTPDEAVTLLKRVAALVGPGGGLLIGVDAKKSTETLNAAYNDAAGHTAAFNRNLLTRMQSELGAQLDADQFAHHAYYNEPHGRIEMHLVSRCKQAIRLDGESFEFDEGESIHTENSYKYSAQEFKQLARTAGWHLQSNWHDENELFNVHYLSQSAAEPLKLAR</sequence>
<dbReference type="AlphaFoldDB" id="D9SHE6"/>
<dbReference type="InterPro" id="IPR035094">
    <property type="entry name" value="EgtD"/>
</dbReference>
<keyword evidence="5" id="KW-1185">Reference proteome</keyword>
<dbReference type="NCBIfam" id="TIGR03438">
    <property type="entry name" value="egtD_ergothio"/>
    <property type="match status" value="1"/>
</dbReference>
<keyword evidence="2 4" id="KW-0808">Transferase</keyword>
<dbReference type="RefSeq" id="WP_013293876.1">
    <property type="nucleotide sequence ID" value="NC_014394.1"/>
</dbReference>
<dbReference type="PANTHER" id="PTHR43397:SF1">
    <property type="entry name" value="ERGOTHIONEINE BIOSYNTHESIS PROTEIN 1"/>
    <property type="match status" value="1"/>
</dbReference>
<dbReference type="EMBL" id="CP002159">
    <property type="protein sequence ID" value="ADL55943.1"/>
    <property type="molecule type" value="Genomic_DNA"/>
</dbReference>
<dbReference type="InterPro" id="IPR029063">
    <property type="entry name" value="SAM-dependent_MTases_sf"/>
</dbReference>
<evidence type="ECO:0000313" key="5">
    <source>
        <dbReference type="Proteomes" id="UP000001235"/>
    </source>
</evidence>
<dbReference type="eggNOG" id="COG4301">
    <property type="taxonomic scope" value="Bacteria"/>
</dbReference>
<dbReference type="KEGG" id="gca:Galf_1937"/>
<dbReference type="InterPro" id="IPR019257">
    <property type="entry name" value="MeTrfase_dom"/>
</dbReference>
<dbReference type="GO" id="GO:0032259">
    <property type="term" value="P:methylation"/>
    <property type="evidence" value="ECO:0007669"/>
    <property type="project" value="UniProtKB-KW"/>
</dbReference>
<evidence type="ECO:0000256" key="2">
    <source>
        <dbReference type="ARBA" id="ARBA00022679"/>
    </source>
</evidence>
<dbReference type="PANTHER" id="PTHR43397">
    <property type="entry name" value="ERGOTHIONEINE BIOSYNTHESIS PROTEIN 1"/>
    <property type="match status" value="1"/>
</dbReference>
<feature type="domain" description="Histidine-specific methyltransferase SAM-dependent" evidence="3">
    <location>
        <begin position="20"/>
        <end position="318"/>
    </location>
</feature>
<proteinExistence type="predicted"/>
<gene>
    <name evidence="4" type="ordered locus">Galf_1937</name>
</gene>
<dbReference type="PIRSF" id="PIRSF018005">
    <property type="entry name" value="UCP018005"/>
    <property type="match status" value="1"/>
</dbReference>
<keyword evidence="1 4" id="KW-0489">Methyltransferase</keyword>
<reference evidence="4 5" key="1">
    <citation type="submission" date="2010-08" db="EMBL/GenBank/DDBJ databases">
        <title>Complete sequence of Gallionella capsiferriformans ES-2.</title>
        <authorList>
            <consortium name="US DOE Joint Genome Institute"/>
            <person name="Lucas S."/>
            <person name="Copeland A."/>
            <person name="Lapidus A."/>
            <person name="Cheng J.-F."/>
            <person name="Bruce D."/>
            <person name="Goodwin L."/>
            <person name="Pitluck S."/>
            <person name="Chertkov O."/>
            <person name="Davenport K.W."/>
            <person name="Detter J.C."/>
            <person name="Han C."/>
            <person name="Tapia R."/>
            <person name="Land M."/>
            <person name="Hauser L."/>
            <person name="Chang Y.-J."/>
            <person name="Jeffries C."/>
            <person name="Kyrpides N."/>
            <person name="Ivanova N."/>
            <person name="Mikhailova N."/>
            <person name="Shelobolina E.S."/>
            <person name="Picardal F."/>
            <person name="Roden E."/>
            <person name="Emerson D."/>
            <person name="Woyke T."/>
        </authorList>
    </citation>
    <scope>NUCLEOTIDE SEQUENCE [LARGE SCALE GENOMIC DNA]</scope>
    <source>
        <strain evidence="4 5">ES-2</strain>
    </source>
</reference>